<protein>
    <submittedName>
        <fullName evidence="1">Variant erythrocyte surface antigen-1 family protein</fullName>
    </submittedName>
</protein>
<proteinExistence type="predicted"/>
<evidence type="ECO:0000313" key="2">
    <source>
        <dbReference type="Proteomes" id="UP001195914"/>
    </source>
</evidence>
<evidence type="ECO:0000313" key="1">
    <source>
        <dbReference type="EMBL" id="KAK1940752.1"/>
    </source>
</evidence>
<dbReference type="AlphaFoldDB" id="A0AAD9GLN8"/>
<gene>
    <name evidence="1" type="ORF">X943_001816</name>
</gene>
<dbReference type="EMBL" id="JAHBMH010000001">
    <property type="protein sequence ID" value="KAK1940752.1"/>
    <property type="molecule type" value="Genomic_DNA"/>
</dbReference>
<accession>A0AAD9GLN8</accession>
<sequence length="611" mass="67939">MLPCLYYALKFLKERCEGDWKTLNISNQDSSLRRFLVGMGYELQKLDGDKQGKNILDSLSSLFNGSNPLEKLYEKSKKYFTSRFTSLVPSSTPKPSQPKTVREMLLWLSGLPFTSGFEALLDHCKGLCKPVETFVNFDKFESSLFNSCFLSPFVLGAIEGSKSNEKGFPPYYSEWQNFSYPEDPSDLLEKLCEYTRKVFPPLKFLSNQCNTASSGAGWKNCGYGRQCAEALKKPLSPPVTSDCCNPSSLPRGILCTGEPGKTDHAEHCTNPEVKCMGTSPCDNSDKAQAHTDPNSKCTPCPHPLVRFLCEGSKDLKNSQNFESLFRFPGDSFVIRMGFSVKDLPTPGRRGESLYYVLNLFCGSSDSSLTRLLQYSLCISRAPPENLGEFFSFFQKFVFQLTSNFADKFEPYVKGEPGIYDAQDILNALGKLYGSDTSHWPNGGNGKHENPSKSPANLWSLSGCHVPKGAAADVTCGPYLNLLTGDVYDIFVNDFLGTYLSFVCHVPRMFREKVEEFKGKFSSCCSNSSCETILKCPCAWPLISSQGFSFTSPSSLSGQNGKEARKCSDFIAQLGKVVGQGSPLQALLDAIDKFLWHIRLPFFLFVLAFWAL</sequence>
<name>A0AAD9GLN8_BABDI</name>
<dbReference type="Pfam" id="PF12785">
    <property type="entry name" value="VESA1_N"/>
    <property type="match status" value="1"/>
</dbReference>
<comment type="caution">
    <text evidence="1">The sequence shown here is derived from an EMBL/GenBank/DDBJ whole genome shotgun (WGS) entry which is preliminary data.</text>
</comment>
<reference evidence="1" key="2">
    <citation type="submission" date="2021-05" db="EMBL/GenBank/DDBJ databases">
        <authorList>
            <person name="Pain A."/>
        </authorList>
    </citation>
    <scope>NUCLEOTIDE SEQUENCE</scope>
    <source>
        <strain evidence="1">1802A</strain>
    </source>
</reference>
<reference evidence="1" key="1">
    <citation type="journal article" date="2014" name="Nucleic Acids Res.">
        <title>The evolutionary dynamics of variant antigen genes in Babesia reveal a history of genomic innovation underlying host-parasite interaction.</title>
        <authorList>
            <person name="Jackson A.P."/>
            <person name="Otto T.D."/>
            <person name="Darby A."/>
            <person name="Ramaprasad A."/>
            <person name="Xia D."/>
            <person name="Echaide I.E."/>
            <person name="Farber M."/>
            <person name="Gahlot S."/>
            <person name="Gamble J."/>
            <person name="Gupta D."/>
            <person name="Gupta Y."/>
            <person name="Jackson L."/>
            <person name="Malandrin L."/>
            <person name="Malas T.B."/>
            <person name="Moussa E."/>
            <person name="Nair M."/>
            <person name="Reid A.J."/>
            <person name="Sanders M."/>
            <person name="Sharma J."/>
            <person name="Tracey A."/>
            <person name="Quail M.A."/>
            <person name="Weir W."/>
            <person name="Wastling J.M."/>
            <person name="Hall N."/>
            <person name="Willadsen P."/>
            <person name="Lingelbach K."/>
            <person name="Shiels B."/>
            <person name="Tait A."/>
            <person name="Berriman M."/>
            <person name="Allred D.R."/>
            <person name="Pain A."/>
        </authorList>
    </citation>
    <scope>NUCLEOTIDE SEQUENCE</scope>
    <source>
        <strain evidence="1">1802A</strain>
    </source>
</reference>
<organism evidence="1 2">
    <name type="scientific">Babesia divergens</name>
    <dbReference type="NCBI Taxonomy" id="32595"/>
    <lineage>
        <taxon>Eukaryota</taxon>
        <taxon>Sar</taxon>
        <taxon>Alveolata</taxon>
        <taxon>Apicomplexa</taxon>
        <taxon>Aconoidasida</taxon>
        <taxon>Piroplasmida</taxon>
        <taxon>Babesiidae</taxon>
        <taxon>Babesia</taxon>
    </lineage>
</organism>
<feature type="non-terminal residue" evidence="1">
    <location>
        <position position="611"/>
    </location>
</feature>
<dbReference type="Proteomes" id="UP001195914">
    <property type="component" value="Unassembled WGS sequence"/>
</dbReference>
<keyword evidence="2" id="KW-1185">Reference proteome</keyword>
<dbReference type="InterPro" id="IPR024751">
    <property type="entry name" value="VESA1"/>
</dbReference>